<dbReference type="EMBL" id="VDEP01000351">
    <property type="protein sequence ID" value="KAA1097138.1"/>
    <property type="molecule type" value="Genomic_DNA"/>
</dbReference>
<protein>
    <submittedName>
        <fullName evidence="1">Uncharacterized protein</fullName>
    </submittedName>
</protein>
<sequence>MIDAMSLFPRTPDRLVSTKLIVQHARKVANDKKETTRYPASAKGLAVGSLMTGDYLLNSRLEYNHLVGASSCPGIHRLTVQSSITIRVNISMKTPGQTGSCNLISKVTTTPSFFFPSSGTSIGGPSQEPAACTCNTHPIPSLASDDFQASLDDGQRLHSKCATGLQPHISTSWTRRMANEPAVYICNGHAISQLVPDDSQSMDDVQRLPSKYTGQAGLFSHGNIQQIHICKTRPILFLIPADDSKRAGHRSNVVVRTWAYPANSHLQDASDLVPHTRRRLETRGAPVERGCLHMGISSKTRRMAYHPHDAGLDTSDARAYPLSHQRHASGSDRIIQLPIPHHFLPGIYPVYRVRLERDCPVNWGHIPPTVFPVHAVFTSPVKTGWYLLTGMMIGSPFLSYSRQDTHDNLGFTGYPQKFE</sequence>
<organism evidence="1 2">
    <name type="scientific">Puccinia graminis f. sp. tritici</name>
    <dbReference type="NCBI Taxonomy" id="56615"/>
    <lineage>
        <taxon>Eukaryota</taxon>
        <taxon>Fungi</taxon>
        <taxon>Dikarya</taxon>
        <taxon>Basidiomycota</taxon>
        <taxon>Pucciniomycotina</taxon>
        <taxon>Pucciniomycetes</taxon>
        <taxon>Pucciniales</taxon>
        <taxon>Pucciniaceae</taxon>
        <taxon>Puccinia</taxon>
    </lineage>
</organism>
<evidence type="ECO:0000313" key="1">
    <source>
        <dbReference type="EMBL" id="KAA1097138.1"/>
    </source>
</evidence>
<comment type="caution">
    <text evidence="1">The sequence shown here is derived from an EMBL/GenBank/DDBJ whole genome shotgun (WGS) entry which is preliminary data.</text>
</comment>
<evidence type="ECO:0000313" key="2">
    <source>
        <dbReference type="Proteomes" id="UP000325313"/>
    </source>
</evidence>
<dbReference type="AlphaFoldDB" id="A0A5B0PA20"/>
<reference evidence="1 2" key="1">
    <citation type="submission" date="2019-05" db="EMBL/GenBank/DDBJ databases">
        <title>Emergence of the Ug99 lineage of the wheat stem rust pathogen through somatic hybridization.</title>
        <authorList>
            <person name="Li F."/>
            <person name="Upadhyaya N.M."/>
            <person name="Sperschneider J."/>
            <person name="Matny O."/>
            <person name="Nguyen-Phuc H."/>
            <person name="Mago R."/>
            <person name="Raley C."/>
            <person name="Miller M.E."/>
            <person name="Silverstein K.A.T."/>
            <person name="Henningsen E."/>
            <person name="Hirsch C.D."/>
            <person name="Visser B."/>
            <person name="Pretorius Z.A."/>
            <person name="Steffenson B.J."/>
            <person name="Schwessinger B."/>
            <person name="Dodds P.N."/>
            <person name="Figueroa M."/>
        </authorList>
    </citation>
    <scope>NUCLEOTIDE SEQUENCE [LARGE SCALE GENOMIC DNA]</scope>
    <source>
        <strain evidence="1 2">Ug99</strain>
    </source>
</reference>
<gene>
    <name evidence="1" type="ORF">PGTUg99_004458</name>
</gene>
<name>A0A5B0PA20_PUCGR</name>
<accession>A0A5B0PA20</accession>
<dbReference type="Proteomes" id="UP000325313">
    <property type="component" value="Unassembled WGS sequence"/>
</dbReference>
<proteinExistence type="predicted"/>